<dbReference type="RefSeq" id="WP_183321581.1">
    <property type="nucleotide sequence ID" value="NZ_JACHVQ010000002.1"/>
</dbReference>
<dbReference type="GO" id="GO:0140359">
    <property type="term" value="F:ABC-type transporter activity"/>
    <property type="evidence" value="ECO:0007669"/>
    <property type="project" value="InterPro"/>
</dbReference>
<sequence>MSVLALYARRVLKRPFVLLVAIVMPLVLVQGVVLQYHNGTNPSVAVSVTDPVLRGFVTTELKSADIDYSVVSRADRGSTDDAMLAIDGSLEAAAGDAAALRAKVSYGQVSANNVLLATRLNSIASTLGYLADNSDSAAQLRNSLRTFAHTAPAMRAEASVIGNDNATVLVSSFNMIVFVMLLLTMSNILMFVKDKTFTTTQRILIASSSRLGYVAQLVSLFALLAVGEFLVMVAGMRWIFHVPLGLSTGRLAALVGAFVLFNVFAIAFGLLLVTRTTKESVARLLVTAVTLPMAMLGGALWPLSIMPDWMQAVAQVLPTTWVTQLNGALFSGFTPGAWSVARPLLLLAAAGAVALVTLSRVSTEKL</sequence>
<dbReference type="EMBL" id="JACHVQ010000002">
    <property type="protein sequence ID" value="MBB2893243.1"/>
    <property type="molecule type" value="Genomic_DNA"/>
</dbReference>
<reference evidence="7 8" key="1">
    <citation type="submission" date="2020-08" db="EMBL/GenBank/DDBJ databases">
        <title>Sequencing the genomes of 1000 actinobacteria strains.</title>
        <authorList>
            <person name="Klenk H.-P."/>
        </authorList>
    </citation>
    <scope>NUCLEOTIDE SEQUENCE [LARGE SCALE GENOMIC DNA]</scope>
    <source>
        <strain evidence="7 8">DSM 105369</strain>
    </source>
</reference>
<evidence type="ECO:0000256" key="2">
    <source>
        <dbReference type="ARBA" id="ARBA00022692"/>
    </source>
</evidence>
<dbReference type="InterPro" id="IPR013525">
    <property type="entry name" value="ABC2_TM"/>
</dbReference>
<feature type="transmembrane region" description="Helical" evidence="5">
    <location>
        <begin position="251"/>
        <end position="272"/>
    </location>
</feature>
<dbReference type="Pfam" id="PF12698">
    <property type="entry name" value="ABC2_membrane_3"/>
    <property type="match status" value="1"/>
</dbReference>
<feature type="domain" description="ABC-2 type transporter transmembrane" evidence="6">
    <location>
        <begin position="18"/>
        <end position="356"/>
    </location>
</feature>
<evidence type="ECO:0000313" key="7">
    <source>
        <dbReference type="EMBL" id="MBB2893243.1"/>
    </source>
</evidence>
<feature type="transmembrane region" description="Helical" evidence="5">
    <location>
        <begin position="284"/>
        <end position="303"/>
    </location>
</feature>
<feature type="transmembrane region" description="Helical" evidence="5">
    <location>
        <begin position="340"/>
        <end position="358"/>
    </location>
</feature>
<evidence type="ECO:0000256" key="1">
    <source>
        <dbReference type="ARBA" id="ARBA00004141"/>
    </source>
</evidence>
<feature type="transmembrane region" description="Helical" evidence="5">
    <location>
        <begin position="213"/>
        <end position="239"/>
    </location>
</feature>
<keyword evidence="3 5" id="KW-1133">Transmembrane helix</keyword>
<evidence type="ECO:0000259" key="6">
    <source>
        <dbReference type="Pfam" id="PF12698"/>
    </source>
</evidence>
<comment type="subcellular location">
    <subcellularLocation>
        <location evidence="1">Membrane</location>
        <topology evidence="1">Multi-pass membrane protein</topology>
    </subcellularLocation>
</comment>
<name>A0A839NAK4_9MICO</name>
<dbReference type="Proteomes" id="UP000559182">
    <property type="component" value="Unassembled WGS sequence"/>
</dbReference>
<proteinExistence type="predicted"/>
<evidence type="ECO:0000256" key="5">
    <source>
        <dbReference type="SAM" id="Phobius"/>
    </source>
</evidence>
<feature type="transmembrane region" description="Helical" evidence="5">
    <location>
        <begin position="173"/>
        <end position="192"/>
    </location>
</feature>
<keyword evidence="8" id="KW-1185">Reference proteome</keyword>
<organism evidence="7 8">
    <name type="scientific">Flexivirga oryzae</name>
    <dbReference type="NCBI Taxonomy" id="1794944"/>
    <lineage>
        <taxon>Bacteria</taxon>
        <taxon>Bacillati</taxon>
        <taxon>Actinomycetota</taxon>
        <taxon>Actinomycetes</taxon>
        <taxon>Micrococcales</taxon>
        <taxon>Dermacoccaceae</taxon>
        <taxon>Flexivirga</taxon>
    </lineage>
</organism>
<accession>A0A839NAK4</accession>
<keyword evidence="4 5" id="KW-0472">Membrane</keyword>
<dbReference type="PANTHER" id="PTHR43027:SF1">
    <property type="entry name" value="DOXORUBICIN RESISTANCE ABC TRANSPORTER PERMEASE PROTEIN DRRC-RELATED"/>
    <property type="match status" value="1"/>
</dbReference>
<evidence type="ECO:0000313" key="8">
    <source>
        <dbReference type="Proteomes" id="UP000559182"/>
    </source>
</evidence>
<comment type="caution">
    <text evidence="7">The sequence shown here is derived from an EMBL/GenBank/DDBJ whole genome shotgun (WGS) entry which is preliminary data.</text>
</comment>
<gene>
    <name evidence="7" type="ORF">FHU39_003261</name>
</gene>
<dbReference type="PANTHER" id="PTHR43027">
    <property type="entry name" value="DOXORUBICIN RESISTANCE ABC TRANSPORTER PERMEASE PROTEIN DRRC-RELATED"/>
    <property type="match status" value="1"/>
</dbReference>
<keyword evidence="2 5" id="KW-0812">Transmembrane</keyword>
<protein>
    <submittedName>
        <fullName evidence="7">ABC-type multidrug transport system permease subunit</fullName>
    </submittedName>
</protein>
<dbReference type="AlphaFoldDB" id="A0A839NAK4"/>
<dbReference type="InterPro" id="IPR052902">
    <property type="entry name" value="ABC-2_transporter"/>
</dbReference>
<evidence type="ECO:0000256" key="4">
    <source>
        <dbReference type="ARBA" id="ARBA00023136"/>
    </source>
</evidence>
<evidence type="ECO:0000256" key="3">
    <source>
        <dbReference type="ARBA" id="ARBA00022989"/>
    </source>
</evidence>
<dbReference type="GO" id="GO:0016020">
    <property type="term" value="C:membrane"/>
    <property type="evidence" value="ECO:0007669"/>
    <property type="project" value="UniProtKB-SubCell"/>
</dbReference>